<protein>
    <submittedName>
        <fullName evidence="1">35161_t:CDS:1</fullName>
    </submittedName>
</protein>
<evidence type="ECO:0000313" key="1">
    <source>
        <dbReference type="EMBL" id="CAG8851680.1"/>
    </source>
</evidence>
<gene>
    <name evidence="1" type="ORF">GMARGA_LOCUS40864</name>
</gene>
<dbReference type="Proteomes" id="UP000789901">
    <property type="component" value="Unassembled WGS sequence"/>
</dbReference>
<name>A0ABN7XCC9_GIGMA</name>
<feature type="non-terminal residue" evidence="1">
    <location>
        <position position="1"/>
    </location>
</feature>
<proteinExistence type="predicted"/>
<evidence type="ECO:0000313" key="2">
    <source>
        <dbReference type="Proteomes" id="UP000789901"/>
    </source>
</evidence>
<sequence>EDVGISSEPGWQGGTVAEAEVLKRPVKHWEEMAFELPRAGGKTVYGLSPIEGWRQCFVPSTSTAMEGAAESKGVFLPLVLSDTLPTVALRGEDVGISSEPGWQGGNVQDADVPDWRGVFSPLPKELEAGQDVVCLPLRGGSRTSAFCFPTLSKQCKMVVGKRHAVYRLLSMWMLNHLGISTVASGEDVGISSEPGWQGGNAAEADHCGMRVLSQLPKELEAGQLLACLQLKDGG</sequence>
<organism evidence="1 2">
    <name type="scientific">Gigaspora margarita</name>
    <dbReference type="NCBI Taxonomy" id="4874"/>
    <lineage>
        <taxon>Eukaryota</taxon>
        <taxon>Fungi</taxon>
        <taxon>Fungi incertae sedis</taxon>
        <taxon>Mucoromycota</taxon>
        <taxon>Glomeromycotina</taxon>
        <taxon>Glomeromycetes</taxon>
        <taxon>Diversisporales</taxon>
        <taxon>Gigasporaceae</taxon>
        <taxon>Gigaspora</taxon>
    </lineage>
</organism>
<accession>A0ABN7XCC9</accession>
<reference evidence="1 2" key="1">
    <citation type="submission" date="2021-06" db="EMBL/GenBank/DDBJ databases">
        <authorList>
            <person name="Kallberg Y."/>
            <person name="Tangrot J."/>
            <person name="Rosling A."/>
        </authorList>
    </citation>
    <scope>NUCLEOTIDE SEQUENCE [LARGE SCALE GENOMIC DNA]</scope>
    <source>
        <strain evidence="1 2">120-4 pot B 10/14</strain>
    </source>
</reference>
<comment type="caution">
    <text evidence="1">The sequence shown here is derived from an EMBL/GenBank/DDBJ whole genome shotgun (WGS) entry which is preliminary data.</text>
</comment>
<feature type="non-terminal residue" evidence="1">
    <location>
        <position position="234"/>
    </location>
</feature>
<dbReference type="EMBL" id="CAJVQB010107337">
    <property type="protein sequence ID" value="CAG8851680.1"/>
    <property type="molecule type" value="Genomic_DNA"/>
</dbReference>
<keyword evidence="2" id="KW-1185">Reference proteome</keyword>